<name>A0A485M6W4_9ZZZZ</name>
<protein>
    <submittedName>
        <fullName evidence="2">HU, DNA-binding transcriptional regulator, alpha subunit</fullName>
    </submittedName>
</protein>
<dbReference type="PANTHER" id="PTHR33175">
    <property type="entry name" value="DNA-BINDING PROTEIN HU"/>
    <property type="match status" value="1"/>
</dbReference>
<dbReference type="EMBL" id="CAADRM010000157">
    <property type="protein sequence ID" value="VFU18665.1"/>
    <property type="molecule type" value="Genomic_DNA"/>
</dbReference>
<dbReference type="InterPro" id="IPR010992">
    <property type="entry name" value="IHF-like_DNA-bd_dom_sf"/>
</dbReference>
<reference evidence="2" key="1">
    <citation type="submission" date="2019-03" db="EMBL/GenBank/DDBJ databases">
        <authorList>
            <person name="Hao L."/>
        </authorList>
    </citation>
    <scope>NUCLEOTIDE SEQUENCE</scope>
</reference>
<dbReference type="CDD" id="cd13831">
    <property type="entry name" value="HU"/>
    <property type="match status" value="1"/>
</dbReference>
<dbReference type="InterPro" id="IPR000119">
    <property type="entry name" value="Hist_DNA-bd"/>
</dbReference>
<evidence type="ECO:0000256" key="1">
    <source>
        <dbReference type="ARBA" id="ARBA00023125"/>
    </source>
</evidence>
<dbReference type="GO" id="GO:0005829">
    <property type="term" value="C:cytosol"/>
    <property type="evidence" value="ECO:0007669"/>
    <property type="project" value="TreeGrafter"/>
</dbReference>
<dbReference type="GO" id="GO:0003677">
    <property type="term" value="F:DNA binding"/>
    <property type="evidence" value="ECO:0007669"/>
    <property type="project" value="UniProtKB-KW"/>
</dbReference>
<dbReference type="GO" id="GO:0030527">
    <property type="term" value="F:structural constituent of chromatin"/>
    <property type="evidence" value="ECO:0007669"/>
    <property type="project" value="InterPro"/>
</dbReference>
<dbReference type="PANTHER" id="PTHR33175:SF3">
    <property type="entry name" value="DNA-BINDING PROTEIN HU-BETA"/>
    <property type="match status" value="1"/>
</dbReference>
<dbReference type="Gene3D" id="4.10.520.10">
    <property type="entry name" value="IHF-like DNA-binding proteins"/>
    <property type="match status" value="1"/>
</dbReference>
<proteinExistence type="predicted"/>
<keyword evidence="1 2" id="KW-0238">DNA-binding</keyword>
<dbReference type="SMART" id="SM00411">
    <property type="entry name" value="BHL"/>
    <property type="match status" value="1"/>
</dbReference>
<gene>
    <name evidence="2" type="primary">hupA</name>
    <name evidence="2" type="ORF">SCFA_890010</name>
</gene>
<dbReference type="PROSITE" id="PS00045">
    <property type="entry name" value="HISTONE_LIKE"/>
    <property type="match status" value="1"/>
</dbReference>
<accession>A0A485M6W4</accession>
<dbReference type="PRINTS" id="PR01727">
    <property type="entry name" value="DNABINDINGHU"/>
</dbReference>
<dbReference type="SUPFAM" id="SSF47729">
    <property type="entry name" value="IHF-like DNA-binding proteins"/>
    <property type="match status" value="1"/>
</dbReference>
<dbReference type="AlphaFoldDB" id="A0A485M6W4"/>
<organism evidence="2">
    <name type="scientific">anaerobic digester metagenome</name>
    <dbReference type="NCBI Taxonomy" id="1263854"/>
    <lineage>
        <taxon>unclassified sequences</taxon>
        <taxon>metagenomes</taxon>
        <taxon>ecological metagenomes</taxon>
    </lineage>
</organism>
<sequence>MTKTELISVVANKAGIPKAAAEKAINATTGAIQDALKKGDKVTLVGFGTFDVAKRAERTGVNPRTRATIKIKASKAPRFRPGKAFKEIVNK</sequence>
<dbReference type="InterPro" id="IPR020816">
    <property type="entry name" value="Histone-like_DNA-bd_CS"/>
</dbReference>
<evidence type="ECO:0000313" key="2">
    <source>
        <dbReference type="EMBL" id="VFU18665.1"/>
    </source>
</evidence>
<dbReference type="Pfam" id="PF00216">
    <property type="entry name" value="Bac_DNA_binding"/>
    <property type="match status" value="1"/>
</dbReference>